<dbReference type="SUPFAM" id="SSF47413">
    <property type="entry name" value="lambda repressor-like DNA-binding domains"/>
    <property type="match status" value="1"/>
</dbReference>
<comment type="caution">
    <text evidence="2">The sequence shown here is derived from an EMBL/GenBank/DDBJ whole genome shotgun (WGS) entry which is preliminary data.</text>
</comment>
<organism evidence="2 3">
    <name type="scientific">Coprococcus aceti</name>
    <dbReference type="NCBI Taxonomy" id="2981786"/>
    <lineage>
        <taxon>Bacteria</taxon>
        <taxon>Bacillati</taxon>
        <taxon>Bacillota</taxon>
        <taxon>Clostridia</taxon>
        <taxon>Lachnospirales</taxon>
        <taxon>Lachnospiraceae</taxon>
        <taxon>Coprococcus</taxon>
    </lineage>
</organism>
<dbReference type="EMBL" id="JBBNGJ010000001">
    <property type="protein sequence ID" value="MEQ2591690.1"/>
    <property type="molecule type" value="Genomic_DNA"/>
</dbReference>
<reference evidence="2 3" key="1">
    <citation type="submission" date="2024-04" db="EMBL/GenBank/DDBJ databases">
        <title>Human intestinal bacterial collection.</title>
        <authorList>
            <person name="Pauvert C."/>
            <person name="Hitch T.C.A."/>
            <person name="Clavel T."/>
        </authorList>
    </citation>
    <scope>NUCLEOTIDE SEQUENCE [LARGE SCALE GENOMIC DNA]</scope>
    <source>
        <strain evidence="2 3">CLA-AA-H181</strain>
    </source>
</reference>
<dbReference type="Proteomes" id="UP001494672">
    <property type="component" value="Unassembled WGS sequence"/>
</dbReference>
<dbReference type="InterPro" id="IPR001387">
    <property type="entry name" value="Cro/C1-type_HTH"/>
</dbReference>
<proteinExistence type="predicted"/>
<gene>
    <name evidence="2" type="ORF">AAAU18_02015</name>
</gene>
<evidence type="ECO:0000259" key="1">
    <source>
        <dbReference type="PROSITE" id="PS50943"/>
    </source>
</evidence>
<sequence>MRAYPDDYLSSAQRILGDMLDFAVNTCEMNIDRFFDLFVVSDVSTQFEHGNPTYVAGKTGCELAKEVVEGSGLSKVMEADQMYLDKSPEYWTGWALAFYQWYTCRPFGKIHRAVSLQQILTMYNVYHEMDIMKFVERINELWDEYYKETNLKRIRKLSGLSQSELAELSGVPLRQIQLFEQRQRDINKTKAIDVVRLCRVLCCKTEDLLQI</sequence>
<evidence type="ECO:0000313" key="3">
    <source>
        <dbReference type="Proteomes" id="UP001494672"/>
    </source>
</evidence>
<dbReference type="PROSITE" id="PS50943">
    <property type="entry name" value="HTH_CROC1"/>
    <property type="match status" value="1"/>
</dbReference>
<evidence type="ECO:0000313" key="2">
    <source>
        <dbReference type="EMBL" id="MEQ2591690.1"/>
    </source>
</evidence>
<name>A0ABV1I658_9FIRM</name>
<dbReference type="RefSeq" id="WP_349092713.1">
    <property type="nucleotide sequence ID" value="NZ_JBBNGJ010000001.1"/>
</dbReference>
<dbReference type="SMART" id="SM00530">
    <property type="entry name" value="HTH_XRE"/>
    <property type="match status" value="1"/>
</dbReference>
<keyword evidence="3" id="KW-1185">Reference proteome</keyword>
<dbReference type="Gene3D" id="1.10.260.40">
    <property type="entry name" value="lambda repressor-like DNA-binding domains"/>
    <property type="match status" value="1"/>
</dbReference>
<dbReference type="Pfam" id="PF01381">
    <property type="entry name" value="HTH_3"/>
    <property type="match status" value="1"/>
</dbReference>
<feature type="domain" description="HTH cro/C1-type" evidence="1">
    <location>
        <begin position="151"/>
        <end position="208"/>
    </location>
</feature>
<protein>
    <submittedName>
        <fullName evidence="2">Helix-turn-helix transcriptional regulator</fullName>
    </submittedName>
</protein>
<accession>A0ABV1I658</accession>
<dbReference type="InterPro" id="IPR010982">
    <property type="entry name" value="Lambda_DNA-bd_dom_sf"/>
</dbReference>
<dbReference type="CDD" id="cd00093">
    <property type="entry name" value="HTH_XRE"/>
    <property type="match status" value="1"/>
</dbReference>